<sequence>MFGELKKVPLRDIWAHEAQDFTPWLAENIEELGNAVGLELELIQEEASVGSFSLDILARDLGPLKMLLSKTSFLKLIMIT</sequence>
<gene>
    <name evidence="1" type="ORF">ACI2JU_09855</name>
</gene>
<evidence type="ECO:0000313" key="1">
    <source>
        <dbReference type="EMBL" id="MFK3864180.1"/>
    </source>
</evidence>
<evidence type="ECO:0000313" key="2">
    <source>
        <dbReference type="Proteomes" id="UP001620262"/>
    </source>
</evidence>
<dbReference type="RefSeq" id="WP_404675334.1">
    <property type="nucleotide sequence ID" value="NZ_JBJDOT010000011.1"/>
</dbReference>
<organism evidence="1 2">
    <name type="scientific">Pseudoalteromonas rhizosphaerae</name>
    <dbReference type="NCBI Taxonomy" id="2518973"/>
    <lineage>
        <taxon>Bacteria</taxon>
        <taxon>Pseudomonadati</taxon>
        <taxon>Pseudomonadota</taxon>
        <taxon>Gammaproteobacteria</taxon>
        <taxon>Alteromonadales</taxon>
        <taxon>Pseudoalteromonadaceae</taxon>
        <taxon>Pseudoalteromonas</taxon>
    </lineage>
</organism>
<name>A0ABW8KWJ9_9GAMM</name>
<accession>A0ABW8KWJ9</accession>
<reference evidence="1 2" key="1">
    <citation type="submission" date="2024-11" db="EMBL/GenBank/DDBJ databases">
        <title>The Natural Products Discovery Center: Release of the First 8490 Sequenced Strains for Exploring Actinobacteria Biosynthetic Diversity.</title>
        <authorList>
            <person name="Kalkreuter E."/>
            <person name="Kautsar S.A."/>
            <person name="Yang D."/>
            <person name="Bader C.D."/>
            <person name="Teijaro C.N."/>
            <person name="Fluegel L."/>
            <person name="Davis C.M."/>
            <person name="Simpson J.R."/>
            <person name="Lauterbach L."/>
            <person name="Steele A.D."/>
            <person name="Gui C."/>
            <person name="Meng S."/>
            <person name="Li G."/>
            <person name="Viehrig K."/>
            <person name="Ye F."/>
            <person name="Su P."/>
            <person name="Kiefer A.F."/>
            <person name="Nichols A."/>
            <person name="Cepeda A.J."/>
            <person name="Yan W."/>
            <person name="Fan B."/>
            <person name="Jiang Y."/>
            <person name="Adhikari A."/>
            <person name="Zheng C.-J."/>
            <person name="Schuster L."/>
            <person name="Cowan T.M."/>
            <person name="Smanski M.J."/>
            <person name="Chevrette M.G."/>
            <person name="De Carvalho L.P.S."/>
            <person name="Shen B."/>
        </authorList>
    </citation>
    <scope>NUCLEOTIDE SEQUENCE [LARGE SCALE GENOMIC DNA]</scope>
    <source>
        <strain evidence="1 2">NPDC078403</strain>
    </source>
</reference>
<comment type="caution">
    <text evidence="1">The sequence shown here is derived from an EMBL/GenBank/DDBJ whole genome shotgun (WGS) entry which is preliminary data.</text>
</comment>
<evidence type="ECO:0008006" key="3">
    <source>
        <dbReference type="Google" id="ProtNLM"/>
    </source>
</evidence>
<protein>
    <recommendedName>
        <fullName evidence="3">DUF4268 domain-containing protein</fullName>
    </recommendedName>
</protein>
<dbReference type="Proteomes" id="UP001620262">
    <property type="component" value="Unassembled WGS sequence"/>
</dbReference>
<proteinExistence type="predicted"/>
<dbReference type="EMBL" id="JBJDOT010000011">
    <property type="protein sequence ID" value="MFK3864180.1"/>
    <property type="molecule type" value="Genomic_DNA"/>
</dbReference>
<keyword evidence="2" id="KW-1185">Reference proteome</keyword>